<reference evidence="1" key="2">
    <citation type="submission" date="2021-03" db="EMBL/GenBank/DDBJ databases">
        <authorList>
            <person name="Guerrero-Cozar I."/>
            <person name="Gomez-Garrido J."/>
            <person name="Berbel C."/>
            <person name="Martinez-Blanch J.F."/>
            <person name="Alioto T."/>
            <person name="Claros M.G."/>
            <person name="Gagnaire P.A."/>
            <person name="Manchado M."/>
        </authorList>
    </citation>
    <scope>NUCLEOTIDE SEQUENCE</scope>
    <source>
        <strain evidence="1">Sse05_10M</strain>
        <tissue evidence="1">Blood</tissue>
    </source>
</reference>
<protein>
    <submittedName>
        <fullName evidence="1">Uncharacterized protein</fullName>
    </submittedName>
</protein>
<evidence type="ECO:0000313" key="2">
    <source>
        <dbReference type="Proteomes" id="UP000693946"/>
    </source>
</evidence>
<proteinExistence type="predicted"/>
<accession>A0AAV6SEF3</accession>
<comment type="caution">
    <text evidence="1">The sequence shown here is derived from an EMBL/GenBank/DDBJ whole genome shotgun (WGS) entry which is preliminary data.</text>
</comment>
<dbReference type="EMBL" id="JAGKHQ010000005">
    <property type="protein sequence ID" value="KAG7515510.1"/>
    <property type="molecule type" value="Genomic_DNA"/>
</dbReference>
<sequence length="150" mass="16619">MSRQEQEDLEEDEEQQRGQLCAVTGHLDPNCVVNSPESGPLSIFSVFLWLFLGFLWQNVKKNGITPCCYVCGKPGEHSPAPTPHYYNGSGSARSAAPAPGPGIRSVLDLNQPRPDWHNLAVADKSTTPRTLSLVGTSSRRFSLWLWNLKR</sequence>
<gene>
    <name evidence="1" type="ORF">JOB18_010175</name>
</gene>
<evidence type="ECO:0000313" key="1">
    <source>
        <dbReference type="EMBL" id="KAG7515509.1"/>
    </source>
</evidence>
<reference evidence="1 2" key="1">
    <citation type="journal article" date="2021" name="Sci. Rep.">
        <title>Chromosome anchoring in Senegalese sole (Solea senegalensis) reveals sex-associated markers and genome rearrangements in flatfish.</title>
        <authorList>
            <person name="Guerrero-Cozar I."/>
            <person name="Gomez-Garrido J."/>
            <person name="Berbel C."/>
            <person name="Martinez-Blanch J.F."/>
            <person name="Alioto T."/>
            <person name="Claros M.G."/>
            <person name="Gagnaire P.A."/>
            <person name="Manchado M."/>
        </authorList>
    </citation>
    <scope>NUCLEOTIDE SEQUENCE [LARGE SCALE GENOMIC DNA]</scope>
    <source>
        <strain evidence="1">Sse05_10M</strain>
    </source>
</reference>
<dbReference type="EMBL" id="JAGKHQ010000005">
    <property type="protein sequence ID" value="KAG7515509.1"/>
    <property type="molecule type" value="Genomic_DNA"/>
</dbReference>
<dbReference type="AlphaFoldDB" id="A0AAV6SEF3"/>
<keyword evidence="2" id="KW-1185">Reference proteome</keyword>
<name>A0AAV6SEF3_SOLSE</name>
<dbReference type="Proteomes" id="UP000693946">
    <property type="component" value="Linkage Group LG13"/>
</dbReference>
<organism evidence="1 2">
    <name type="scientific">Solea senegalensis</name>
    <name type="common">Senegalese sole</name>
    <dbReference type="NCBI Taxonomy" id="28829"/>
    <lineage>
        <taxon>Eukaryota</taxon>
        <taxon>Metazoa</taxon>
        <taxon>Chordata</taxon>
        <taxon>Craniata</taxon>
        <taxon>Vertebrata</taxon>
        <taxon>Euteleostomi</taxon>
        <taxon>Actinopterygii</taxon>
        <taxon>Neopterygii</taxon>
        <taxon>Teleostei</taxon>
        <taxon>Neoteleostei</taxon>
        <taxon>Acanthomorphata</taxon>
        <taxon>Carangaria</taxon>
        <taxon>Pleuronectiformes</taxon>
        <taxon>Pleuronectoidei</taxon>
        <taxon>Soleidae</taxon>
        <taxon>Solea</taxon>
    </lineage>
</organism>